<accession>A0A8J5MG73</accession>
<keyword evidence="2" id="KW-1185">Reference proteome</keyword>
<evidence type="ECO:0000313" key="2">
    <source>
        <dbReference type="Proteomes" id="UP000709295"/>
    </source>
</evidence>
<reference evidence="1" key="1">
    <citation type="submission" date="2021-01" db="EMBL/GenBank/DDBJ databases">
        <title>Phytophthora aleatoria, a newly-described species from Pinus radiata is distinct from Phytophthora cactorum isolates based on comparative genomics.</title>
        <authorList>
            <person name="Mcdougal R."/>
            <person name="Panda P."/>
            <person name="Williams N."/>
            <person name="Studholme D.J."/>
        </authorList>
    </citation>
    <scope>NUCLEOTIDE SEQUENCE</scope>
    <source>
        <strain evidence="1">NZFS 4037</strain>
    </source>
</reference>
<gene>
    <name evidence="1" type="ORF">JG688_00007597</name>
</gene>
<proteinExistence type="predicted"/>
<organism evidence="1 2">
    <name type="scientific">Phytophthora aleatoria</name>
    <dbReference type="NCBI Taxonomy" id="2496075"/>
    <lineage>
        <taxon>Eukaryota</taxon>
        <taxon>Sar</taxon>
        <taxon>Stramenopiles</taxon>
        <taxon>Oomycota</taxon>
        <taxon>Peronosporomycetes</taxon>
        <taxon>Peronosporales</taxon>
        <taxon>Peronosporaceae</taxon>
        <taxon>Phytophthora</taxon>
    </lineage>
</organism>
<comment type="caution">
    <text evidence="1">The sequence shown here is derived from an EMBL/GenBank/DDBJ whole genome shotgun (WGS) entry which is preliminary data.</text>
</comment>
<sequence>MGSKTCDRNSHEAAASQVFADHSARAVTADTGFEGHGLVVGGACEGLSD</sequence>
<evidence type="ECO:0000313" key="1">
    <source>
        <dbReference type="EMBL" id="KAG6964671.1"/>
    </source>
</evidence>
<name>A0A8J5MG73_9STRA</name>
<dbReference type="AlphaFoldDB" id="A0A8J5MG73"/>
<protein>
    <submittedName>
        <fullName evidence="1">Uncharacterized protein</fullName>
    </submittedName>
</protein>
<dbReference type="Proteomes" id="UP000709295">
    <property type="component" value="Unassembled WGS sequence"/>
</dbReference>
<dbReference type="EMBL" id="JAENGY010000370">
    <property type="protein sequence ID" value="KAG6964671.1"/>
    <property type="molecule type" value="Genomic_DNA"/>
</dbReference>